<protein>
    <recommendedName>
        <fullName evidence="3">Oxidoreductase probably involved in sulfite reduction</fullName>
    </recommendedName>
</protein>
<organism evidence="1 2">
    <name type="scientific">Acidovorax delafieldii 2AN</name>
    <dbReference type="NCBI Taxonomy" id="573060"/>
    <lineage>
        <taxon>Bacteria</taxon>
        <taxon>Pseudomonadati</taxon>
        <taxon>Pseudomonadota</taxon>
        <taxon>Betaproteobacteria</taxon>
        <taxon>Burkholderiales</taxon>
        <taxon>Comamonadaceae</taxon>
        <taxon>Acidovorax</taxon>
    </lineage>
</organism>
<dbReference type="Proteomes" id="UP000003856">
    <property type="component" value="Unassembled WGS sequence"/>
</dbReference>
<sequence length="144" mass="15699">MPSFHDQNTMKIIAAGASKTGAEDQKVLQIANDVELAELVQGGALQGVERIELHFPKFTDGRAFSQAVLLRRRYGFTGDLRATGDVLIDQLVQMHRSGFTSAVLAEGQNPAAAERQFARYAAFYQGDVLEPRPLFARPPAPEAA</sequence>
<keyword evidence="2" id="KW-1185">Reference proteome</keyword>
<dbReference type="EMBL" id="ACQT01000252">
    <property type="protein sequence ID" value="EER58510.1"/>
    <property type="molecule type" value="Genomic_DNA"/>
</dbReference>
<gene>
    <name evidence="1" type="ORF">AcdelDRAFT_3918</name>
</gene>
<comment type="caution">
    <text evidence="1">The sequence shown here is derived from an EMBL/GenBank/DDBJ whole genome shotgun (WGS) entry which is preliminary data.</text>
</comment>
<dbReference type="Pfam" id="PF06073">
    <property type="entry name" value="DUF934"/>
    <property type="match status" value="1"/>
</dbReference>
<dbReference type="AlphaFoldDB" id="C5TAI8"/>
<name>C5TAI8_ACIDE</name>
<dbReference type="PATRIC" id="fig|573060.9.peg.1047"/>
<evidence type="ECO:0000313" key="1">
    <source>
        <dbReference type="EMBL" id="EER58510.1"/>
    </source>
</evidence>
<proteinExistence type="predicted"/>
<dbReference type="InterPro" id="IPR008318">
    <property type="entry name" value="UCP030820"/>
</dbReference>
<reference evidence="1 2" key="1">
    <citation type="submission" date="2009-05" db="EMBL/GenBank/DDBJ databases">
        <title>The draft genome of Acidovorax delafieldii 2AN.</title>
        <authorList>
            <consortium name="US DOE Joint Genome Institute (JGI-PGF)"/>
            <person name="Lucas S."/>
            <person name="Copeland A."/>
            <person name="Lapidus A."/>
            <person name="Glavina del Rio T."/>
            <person name="Tice H."/>
            <person name="Bruce D."/>
            <person name="Goodwin L."/>
            <person name="Pitluck S."/>
            <person name="Larimer F."/>
            <person name="Land M.L."/>
            <person name="Hauser L."/>
            <person name="Shelobolina E.S."/>
            <person name="Picardal F."/>
            <person name="Roden E."/>
            <person name="Emerson D."/>
        </authorList>
    </citation>
    <scope>NUCLEOTIDE SEQUENCE [LARGE SCALE GENOMIC DNA]</scope>
    <source>
        <strain evidence="1 2">2AN</strain>
    </source>
</reference>
<evidence type="ECO:0000313" key="2">
    <source>
        <dbReference type="Proteomes" id="UP000003856"/>
    </source>
</evidence>
<accession>C5TAI8</accession>
<evidence type="ECO:0008006" key="3">
    <source>
        <dbReference type="Google" id="ProtNLM"/>
    </source>
</evidence>